<keyword evidence="6 9" id="KW-1133">Transmembrane helix</keyword>
<dbReference type="Pfam" id="PF02653">
    <property type="entry name" value="BPD_transp_2"/>
    <property type="match status" value="1"/>
</dbReference>
<evidence type="ECO:0000256" key="2">
    <source>
        <dbReference type="ARBA" id="ARBA00022448"/>
    </source>
</evidence>
<accession>A0A5B8RGR1</accession>
<dbReference type="PANTHER" id="PTHR11795:SF452">
    <property type="entry name" value="ABC TRANSPORTER PERMEASE PROTEIN"/>
    <property type="match status" value="1"/>
</dbReference>
<protein>
    <submittedName>
        <fullName evidence="10">High-affinity branched-chain amino acid transport system permease protein LivH</fullName>
    </submittedName>
</protein>
<evidence type="ECO:0000256" key="7">
    <source>
        <dbReference type="ARBA" id="ARBA00023136"/>
    </source>
</evidence>
<feature type="transmembrane region" description="Helical" evidence="9">
    <location>
        <begin position="231"/>
        <end position="253"/>
    </location>
</feature>
<comment type="subcellular location">
    <subcellularLocation>
        <location evidence="1">Cell membrane</location>
        <topology evidence="1">Multi-pass membrane protein</topology>
    </subcellularLocation>
</comment>
<proteinExistence type="inferred from homology"/>
<sequence>MLYLDLTVTGLMTGVFYALMAIGLTLIFGILRVVNFAHGEFYMVGAYTYTLLSTALGVPVWLTLPAAVLVGAALGWVTERTLMRPLYAGYSSWGLMKDEYAIIVTFGLSLLLINLVDKVIGPYPYRGPELIDTARVHLGPVIADGHRLMATGLGVAVIAGVFAFMRFTVAGKQVQAVAQNRLGASLAGIDPGRVSAAVFAASGGLAAFAGGLLAPIINASPDVGVFTAVKSYVVVVLGGMGSVAGAVVAGLFLGVAESFGAVFISYGYRDTFGLVILILVLMFRPQGLFGEKGRSV</sequence>
<dbReference type="GO" id="GO:0022857">
    <property type="term" value="F:transmembrane transporter activity"/>
    <property type="evidence" value="ECO:0007669"/>
    <property type="project" value="InterPro"/>
</dbReference>
<feature type="transmembrane region" description="Helical" evidence="9">
    <location>
        <begin position="15"/>
        <end position="34"/>
    </location>
</feature>
<gene>
    <name evidence="10" type="primary">livH_12</name>
    <name evidence="10" type="ORF">KBTEX_03413</name>
</gene>
<evidence type="ECO:0000256" key="9">
    <source>
        <dbReference type="SAM" id="Phobius"/>
    </source>
</evidence>
<dbReference type="EMBL" id="MN079199">
    <property type="protein sequence ID" value="QEA07068.1"/>
    <property type="molecule type" value="Genomic_DNA"/>
</dbReference>
<evidence type="ECO:0000256" key="3">
    <source>
        <dbReference type="ARBA" id="ARBA00022475"/>
    </source>
</evidence>
<evidence type="ECO:0000256" key="1">
    <source>
        <dbReference type="ARBA" id="ARBA00004651"/>
    </source>
</evidence>
<dbReference type="InterPro" id="IPR052157">
    <property type="entry name" value="BCAA_transport_permease"/>
</dbReference>
<feature type="transmembrane region" description="Helical" evidence="9">
    <location>
        <begin position="46"/>
        <end position="77"/>
    </location>
</feature>
<evidence type="ECO:0000256" key="8">
    <source>
        <dbReference type="ARBA" id="ARBA00037998"/>
    </source>
</evidence>
<comment type="similarity">
    <text evidence="8">Belongs to the binding-protein-dependent transport system permease family. LivHM subfamily.</text>
</comment>
<evidence type="ECO:0000256" key="6">
    <source>
        <dbReference type="ARBA" id="ARBA00022989"/>
    </source>
</evidence>
<keyword evidence="4 9" id="KW-0812">Transmembrane</keyword>
<dbReference type="AlphaFoldDB" id="A0A5B8RGR1"/>
<keyword evidence="2" id="KW-0813">Transport</keyword>
<reference evidence="10" key="1">
    <citation type="submission" date="2019-06" db="EMBL/GenBank/DDBJ databases">
        <authorList>
            <person name="Murdoch R.W."/>
            <person name="Fathepure B."/>
        </authorList>
    </citation>
    <scope>NUCLEOTIDE SEQUENCE</scope>
</reference>
<dbReference type="InterPro" id="IPR001851">
    <property type="entry name" value="ABC_transp_permease"/>
</dbReference>
<dbReference type="GO" id="GO:0006865">
    <property type="term" value="P:amino acid transport"/>
    <property type="evidence" value="ECO:0007669"/>
    <property type="project" value="UniProtKB-KW"/>
</dbReference>
<feature type="transmembrane region" description="Helical" evidence="9">
    <location>
        <begin position="259"/>
        <end position="283"/>
    </location>
</feature>
<organism evidence="10">
    <name type="scientific">uncultured organism</name>
    <dbReference type="NCBI Taxonomy" id="155900"/>
    <lineage>
        <taxon>unclassified sequences</taxon>
        <taxon>environmental samples</taxon>
    </lineage>
</organism>
<name>A0A5B8RGR1_9ZZZZ</name>
<keyword evidence="3" id="KW-1003">Cell membrane</keyword>
<feature type="transmembrane region" description="Helical" evidence="9">
    <location>
        <begin position="148"/>
        <end position="167"/>
    </location>
</feature>
<dbReference type="PANTHER" id="PTHR11795">
    <property type="entry name" value="BRANCHED-CHAIN AMINO ACID TRANSPORT SYSTEM PERMEASE PROTEIN LIVH"/>
    <property type="match status" value="1"/>
</dbReference>
<feature type="transmembrane region" description="Helical" evidence="9">
    <location>
        <begin position="196"/>
        <end position="219"/>
    </location>
</feature>
<dbReference type="GO" id="GO:0005886">
    <property type="term" value="C:plasma membrane"/>
    <property type="evidence" value="ECO:0007669"/>
    <property type="project" value="UniProtKB-SubCell"/>
</dbReference>
<evidence type="ECO:0000313" key="10">
    <source>
        <dbReference type="EMBL" id="QEA07068.1"/>
    </source>
</evidence>
<keyword evidence="7 9" id="KW-0472">Membrane</keyword>
<keyword evidence="5" id="KW-0029">Amino-acid transport</keyword>
<evidence type="ECO:0000256" key="5">
    <source>
        <dbReference type="ARBA" id="ARBA00022970"/>
    </source>
</evidence>
<dbReference type="CDD" id="cd06582">
    <property type="entry name" value="TM_PBP1_LivH_like"/>
    <property type="match status" value="1"/>
</dbReference>
<feature type="transmembrane region" description="Helical" evidence="9">
    <location>
        <begin position="100"/>
        <end position="116"/>
    </location>
</feature>
<evidence type="ECO:0000256" key="4">
    <source>
        <dbReference type="ARBA" id="ARBA00022692"/>
    </source>
</evidence>